<dbReference type="FunFam" id="1.10.10.10:FF:000087">
    <property type="entry name" value="Transcriptional adapter 2"/>
    <property type="match status" value="1"/>
</dbReference>
<sequence length="428" mass="48753">MMNSVKLENSDCCLVCQQPFQQIIVKCAICRNVHLCLECFAHGPNFNNHLNSHDYILLHKNFSLFEGCWKAFEEEALVEEIQKRSNTGSVEGLSLVGKTQTECIHHYESCYLNGGLVASSLIQTKDIRHPEPIPYVTGSLEPPRPYYGSSFYKDMSGYLACRADFSHEYKDSAERDLANTDCLNVTDDVSVSLDLAIASIYNSVLKDRFMRKALVRDYGLINPRSANLLVSRYSAVLTSNATTTLLKFAPYIKSLDFDTLMEGLCSAVLCKRRILELQEMRSLGIRTLNGIKVYKKAKYLRDRAQEELRNIPEFVLPDFENGSYKTPSFCHNLSSKVKQRKSNASAPLVLVGLPGYEKLLQEEKEMCSRLRILPQLYLKFKSTLIQRCHDKDGLTLMQARSCVRIDVNKTRQVYQLLEKMGCIYKPNV</sequence>
<comment type="subcellular location">
    <subcellularLocation>
        <location evidence="1">Nucleus</location>
    </subcellularLocation>
</comment>
<keyword evidence="4" id="KW-0862">Zinc</keyword>
<organism evidence="6 7">
    <name type="scientific">Artemia franciscana</name>
    <name type="common">Brine shrimp</name>
    <name type="synonym">Artemia sanfranciscana</name>
    <dbReference type="NCBI Taxonomy" id="6661"/>
    <lineage>
        <taxon>Eukaryota</taxon>
        <taxon>Metazoa</taxon>
        <taxon>Ecdysozoa</taxon>
        <taxon>Arthropoda</taxon>
        <taxon>Crustacea</taxon>
        <taxon>Branchiopoda</taxon>
        <taxon>Anostraca</taxon>
        <taxon>Artemiidae</taxon>
        <taxon>Artemia</taxon>
    </lineage>
</organism>
<dbReference type="GO" id="GO:0140672">
    <property type="term" value="C:ATAC complex"/>
    <property type="evidence" value="ECO:0007669"/>
    <property type="project" value="UniProtKB-ARBA"/>
</dbReference>
<dbReference type="PANTHER" id="PTHR12374">
    <property type="entry name" value="TRANSCRIPTIONAL ADAPTOR 2 ADA2 -RELATED"/>
    <property type="match status" value="1"/>
</dbReference>
<dbReference type="GO" id="GO:0005634">
    <property type="term" value="C:nucleus"/>
    <property type="evidence" value="ECO:0007669"/>
    <property type="project" value="UniProtKB-SubCell"/>
</dbReference>
<dbReference type="GO" id="GO:0003713">
    <property type="term" value="F:transcription coactivator activity"/>
    <property type="evidence" value="ECO:0007669"/>
    <property type="project" value="TreeGrafter"/>
</dbReference>
<evidence type="ECO:0000256" key="2">
    <source>
        <dbReference type="ARBA" id="ARBA00022723"/>
    </source>
</evidence>
<comment type="caution">
    <text evidence="6">The sequence shown here is derived from an EMBL/GenBank/DDBJ whole genome shotgun (WGS) entry which is preliminary data.</text>
</comment>
<feature type="domain" description="SWIRM" evidence="5">
    <location>
        <begin position="339"/>
        <end position="428"/>
    </location>
</feature>
<dbReference type="InterPro" id="IPR009057">
    <property type="entry name" value="Homeodomain-like_sf"/>
</dbReference>
<evidence type="ECO:0000256" key="4">
    <source>
        <dbReference type="ARBA" id="ARBA00022833"/>
    </source>
</evidence>
<dbReference type="AlphaFoldDB" id="A0AA88IGW5"/>
<dbReference type="InterPro" id="IPR036388">
    <property type="entry name" value="WH-like_DNA-bd_sf"/>
</dbReference>
<dbReference type="SMART" id="SM00291">
    <property type="entry name" value="ZnF_ZZ"/>
    <property type="match status" value="1"/>
</dbReference>
<name>A0AA88IGW5_ARTSF</name>
<dbReference type="EMBL" id="JAVRJZ010000001">
    <property type="protein sequence ID" value="KAK2727968.1"/>
    <property type="molecule type" value="Genomic_DNA"/>
</dbReference>
<dbReference type="Gene3D" id="1.10.10.10">
    <property type="entry name" value="Winged helix-like DNA-binding domain superfamily/Winged helix DNA-binding domain"/>
    <property type="match status" value="1"/>
</dbReference>
<dbReference type="Pfam" id="PF22941">
    <property type="entry name" value="TADA2A-like_3rd"/>
    <property type="match status" value="1"/>
</dbReference>
<keyword evidence="7" id="KW-1185">Reference proteome</keyword>
<dbReference type="InterPro" id="IPR055141">
    <property type="entry name" value="TADA2A_B-like_dom"/>
</dbReference>
<dbReference type="PROSITE" id="PS50934">
    <property type="entry name" value="SWIRM"/>
    <property type="match status" value="1"/>
</dbReference>
<dbReference type="GO" id="GO:0006338">
    <property type="term" value="P:chromatin remodeling"/>
    <property type="evidence" value="ECO:0007669"/>
    <property type="project" value="TreeGrafter"/>
</dbReference>
<protein>
    <recommendedName>
        <fullName evidence="5">SWIRM domain-containing protein</fullName>
    </recommendedName>
</protein>
<proteinExistence type="predicted"/>
<dbReference type="GO" id="GO:0003682">
    <property type="term" value="F:chromatin binding"/>
    <property type="evidence" value="ECO:0007669"/>
    <property type="project" value="TreeGrafter"/>
</dbReference>
<evidence type="ECO:0000256" key="3">
    <source>
        <dbReference type="ARBA" id="ARBA00022771"/>
    </source>
</evidence>
<dbReference type="Pfam" id="PF04433">
    <property type="entry name" value="SWIRM"/>
    <property type="match status" value="1"/>
</dbReference>
<dbReference type="SUPFAM" id="SSF57850">
    <property type="entry name" value="RING/U-box"/>
    <property type="match status" value="1"/>
</dbReference>
<dbReference type="InterPro" id="IPR000433">
    <property type="entry name" value="Znf_ZZ"/>
</dbReference>
<evidence type="ECO:0000259" key="5">
    <source>
        <dbReference type="PROSITE" id="PS50934"/>
    </source>
</evidence>
<reference evidence="6" key="1">
    <citation type="submission" date="2023-07" db="EMBL/GenBank/DDBJ databases">
        <title>Chromosome-level genome assembly of Artemia franciscana.</title>
        <authorList>
            <person name="Jo E."/>
        </authorList>
    </citation>
    <scope>NUCLEOTIDE SEQUENCE</scope>
    <source>
        <tissue evidence="6">Whole body</tissue>
    </source>
</reference>
<evidence type="ECO:0000313" key="7">
    <source>
        <dbReference type="Proteomes" id="UP001187531"/>
    </source>
</evidence>
<keyword evidence="2" id="KW-0479">Metal-binding</keyword>
<dbReference type="InterPro" id="IPR043145">
    <property type="entry name" value="Znf_ZZ_sf"/>
</dbReference>
<dbReference type="PANTHER" id="PTHR12374:SF20">
    <property type="entry name" value="TRANSCRIPTIONAL ADAPTER 2-ALPHA"/>
    <property type="match status" value="1"/>
</dbReference>
<dbReference type="SUPFAM" id="SSF46689">
    <property type="entry name" value="Homeodomain-like"/>
    <property type="match status" value="1"/>
</dbReference>
<gene>
    <name evidence="6" type="ORF">QYM36_008443</name>
</gene>
<dbReference type="Proteomes" id="UP001187531">
    <property type="component" value="Unassembled WGS sequence"/>
</dbReference>
<keyword evidence="3" id="KW-0863">Zinc-finger</keyword>
<dbReference type="GO" id="GO:0008270">
    <property type="term" value="F:zinc ion binding"/>
    <property type="evidence" value="ECO:0007669"/>
    <property type="project" value="UniProtKB-KW"/>
</dbReference>
<evidence type="ECO:0000313" key="6">
    <source>
        <dbReference type="EMBL" id="KAK2727968.1"/>
    </source>
</evidence>
<evidence type="ECO:0000256" key="1">
    <source>
        <dbReference type="ARBA" id="ARBA00004123"/>
    </source>
</evidence>
<dbReference type="GO" id="GO:0006357">
    <property type="term" value="P:regulation of transcription by RNA polymerase II"/>
    <property type="evidence" value="ECO:0007669"/>
    <property type="project" value="TreeGrafter"/>
</dbReference>
<dbReference type="Pfam" id="PF25299">
    <property type="entry name" value="ZZ_ADA2"/>
    <property type="match status" value="1"/>
</dbReference>
<dbReference type="Gene3D" id="3.30.60.90">
    <property type="match status" value="1"/>
</dbReference>
<accession>A0AA88IGW5</accession>
<dbReference type="InterPro" id="IPR007526">
    <property type="entry name" value="SWIRM"/>
</dbReference>